<sequence length="194" mass="22196">MANSHRRRNFIGDLEVDGMLLTEVEDIRGSIVWFNNALYKEDAEVLHFPSIDEVERGWLEREFDREEVFNAAKGMRGDKAPSPNGFTMTYFQQCWDNVEEDVLAFFQECYDVRTVEGRMVNGFRVKRGSKEEMSVSHIHLVLMCFGTVTGLRVNLSKSELDPMGAMDNAEYLADLLCYKVGYFPLINLGMPLGS</sequence>
<evidence type="ECO:0000313" key="1">
    <source>
        <dbReference type="EMBL" id="SPC86646.1"/>
    </source>
</evidence>
<accession>A0A2N9F6U6</accession>
<protein>
    <submittedName>
        <fullName evidence="1">Uncharacterized protein</fullName>
    </submittedName>
</protein>
<dbReference type="EMBL" id="OIVN01000868">
    <property type="protein sequence ID" value="SPC86646.1"/>
    <property type="molecule type" value="Genomic_DNA"/>
</dbReference>
<name>A0A2N9F6U6_FAGSY</name>
<gene>
    <name evidence="1" type="ORF">FSB_LOCUS14528</name>
</gene>
<dbReference type="AlphaFoldDB" id="A0A2N9F6U6"/>
<proteinExistence type="predicted"/>
<organism evidence="1">
    <name type="scientific">Fagus sylvatica</name>
    <name type="common">Beechnut</name>
    <dbReference type="NCBI Taxonomy" id="28930"/>
    <lineage>
        <taxon>Eukaryota</taxon>
        <taxon>Viridiplantae</taxon>
        <taxon>Streptophyta</taxon>
        <taxon>Embryophyta</taxon>
        <taxon>Tracheophyta</taxon>
        <taxon>Spermatophyta</taxon>
        <taxon>Magnoliopsida</taxon>
        <taxon>eudicotyledons</taxon>
        <taxon>Gunneridae</taxon>
        <taxon>Pentapetalae</taxon>
        <taxon>rosids</taxon>
        <taxon>fabids</taxon>
        <taxon>Fagales</taxon>
        <taxon>Fagaceae</taxon>
        <taxon>Fagus</taxon>
    </lineage>
</organism>
<reference evidence="1" key="1">
    <citation type="submission" date="2018-02" db="EMBL/GenBank/DDBJ databases">
        <authorList>
            <person name="Cohen D.B."/>
            <person name="Kent A.D."/>
        </authorList>
    </citation>
    <scope>NUCLEOTIDE SEQUENCE</scope>
</reference>